<comment type="caution">
    <text evidence="1">The sequence shown here is derived from an EMBL/GenBank/DDBJ whole genome shotgun (WGS) entry which is preliminary data.</text>
</comment>
<protein>
    <submittedName>
        <fullName evidence="1">Tn7 transposase TnsA N-terminal domain-containing protein</fullName>
    </submittedName>
</protein>
<name>A0A9D2UT54_ACILW</name>
<dbReference type="EMBL" id="DYWX01000093">
    <property type="protein sequence ID" value="HJF28305.1"/>
    <property type="molecule type" value="Genomic_DNA"/>
</dbReference>
<reference evidence="1" key="1">
    <citation type="journal article" date="2021" name="PeerJ">
        <title>Extensive microbial diversity within the chicken gut microbiome revealed by metagenomics and culture.</title>
        <authorList>
            <person name="Gilroy R."/>
            <person name="Ravi A."/>
            <person name="Getino M."/>
            <person name="Pursley I."/>
            <person name="Horton D.L."/>
            <person name="Alikhan N.F."/>
            <person name="Baker D."/>
            <person name="Gharbi K."/>
            <person name="Hall N."/>
            <person name="Watson M."/>
            <person name="Adriaenssens E.M."/>
            <person name="Foster-Nyarko E."/>
            <person name="Jarju S."/>
            <person name="Secka A."/>
            <person name="Antonio M."/>
            <person name="Oren A."/>
            <person name="Chaudhuri R.R."/>
            <person name="La Ragione R."/>
            <person name="Hildebrand F."/>
            <person name="Pallen M.J."/>
        </authorList>
    </citation>
    <scope>NUCLEOTIDE SEQUENCE</scope>
    <source>
        <strain evidence="1">CHK135-1449</strain>
    </source>
</reference>
<evidence type="ECO:0000313" key="2">
    <source>
        <dbReference type="Proteomes" id="UP000787156"/>
    </source>
</evidence>
<reference evidence="1" key="2">
    <citation type="submission" date="2021-09" db="EMBL/GenBank/DDBJ databases">
        <authorList>
            <person name="Gilroy R."/>
        </authorList>
    </citation>
    <scope>NUCLEOTIDE SEQUENCE</scope>
    <source>
        <strain evidence="1">CHK135-1449</strain>
    </source>
</reference>
<evidence type="ECO:0000313" key="1">
    <source>
        <dbReference type="EMBL" id="HJF28305.1"/>
    </source>
</evidence>
<organism evidence="1 2">
    <name type="scientific">Acinetobacter lwoffii</name>
    <dbReference type="NCBI Taxonomy" id="28090"/>
    <lineage>
        <taxon>Bacteria</taxon>
        <taxon>Pseudomonadati</taxon>
        <taxon>Pseudomonadota</taxon>
        <taxon>Gammaproteobacteria</taxon>
        <taxon>Moraxellales</taxon>
        <taxon>Moraxellaceae</taxon>
        <taxon>Acinetobacter</taxon>
    </lineage>
</organism>
<dbReference type="Proteomes" id="UP000787156">
    <property type="component" value="Unassembled WGS sequence"/>
</dbReference>
<proteinExistence type="predicted"/>
<gene>
    <name evidence="1" type="ORF">K8V79_08710</name>
</gene>
<accession>A0A9D2UT54</accession>
<dbReference type="AlphaFoldDB" id="A0A9D2UT54"/>
<sequence length="49" mass="5637">MPHPRFEKHDQIMTSDFLVDTHNSITPKLVVQGTYSNTLNALRAIEKIE</sequence>